<evidence type="ECO:0000256" key="7">
    <source>
        <dbReference type="ARBA" id="ARBA00023136"/>
    </source>
</evidence>
<reference evidence="12 13" key="1">
    <citation type="journal article" date="2010" name="Stand. Genomic Sci.">
        <title>Complete genome sequence of Methanoplanus petrolearius type strain (SEBR 4847).</title>
        <authorList>
            <person name="Brambilla E."/>
            <person name="Djao O.D."/>
            <person name="Daligault H."/>
            <person name="Lapidus A."/>
            <person name="Lucas S."/>
            <person name="Hammon N."/>
            <person name="Nolan M."/>
            <person name="Tice H."/>
            <person name="Cheng J.F."/>
            <person name="Han C."/>
            <person name="Tapia R."/>
            <person name="Goodwin L."/>
            <person name="Pitluck S."/>
            <person name="Liolios K."/>
            <person name="Ivanova N."/>
            <person name="Mavromatis K."/>
            <person name="Mikhailova N."/>
            <person name="Pati A."/>
            <person name="Chen A."/>
            <person name="Palaniappan K."/>
            <person name="Land M."/>
            <person name="Hauser L."/>
            <person name="Chang Y.J."/>
            <person name="Jeffries C.D."/>
            <person name="Rohde M."/>
            <person name="Spring S."/>
            <person name="Sikorski J."/>
            <person name="Goker M."/>
            <person name="Woyke T."/>
            <person name="Bristow J."/>
            <person name="Eisen J.A."/>
            <person name="Markowitz V."/>
            <person name="Hugenholtz P."/>
            <person name="Kyrpides N.C."/>
            <person name="Klenk H.P."/>
        </authorList>
    </citation>
    <scope>NUCLEOTIDE SEQUENCE [LARGE SCALE GENOMIC DNA]</scope>
    <source>
        <strain evidence="13">DSM 11571 / OCM 486 / SEBR 4847</strain>
    </source>
</reference>
<keyword evidence="5 11" id="KW-0812">Transmembrane</keyword>
<proteinExistence type="inferred from homology"/>
<feature type="transmembrane region" description="Helical" evidence="11">
    <location>
        <begin position="90"/>
        <end position="111"/>
    </location>
</feature>
<keyword evidence="4" id="KW-1003">Cell membrane</keyword>
<dbReference type="Gene3D" id="1.10.3470.10">
    <property type="entry name" value="ABC transporter involved in vitamin B12 uptake, BtuC"/>
    <property type="match status" value="1"/>
</dbReference>
<keyword evidence="3" id="KW-0813">Transport</keyword>
<comment type="subunit">
    <text evidence="9">The complex is composed of two ATP-binding proteins (BtuD), two transmembrane proteins (BtuC) and a solute-binding protein (BtuF).</text>
</comment>
<dbReference type="GO" id="GO:0022857">
    <property type="term" value="F:transmembrane transporter activity"/>
    <property type="evidence" value="ECO:0007669"/>
    <property type="project" value="InterPro"/>
</dbReference>
<dbReference type="eggNOG" id="arCOG01007">
    <property type="taxonomic scope" value="Archaea"/>
</dbReference>
<feature type="transmembrane region" description="Helical" evidence="11">
    <location>
        <begin position="149"/>
        <end position="170"/>
    </location>
</feature>
<evidence type="ECO:0000256" key="8">
    <source>
        <dbReference type="ARBA" id="ARBA00053891"/>
    </source>
</evidence>
<comment type="function">
    <text evidence="8">Required for corrinoid utilization. Probably part of the ABC transporter complex BtuCDF involved in cobalamin (vitamin B12) import. Probably involved in the translocation of the substrate across the membrane.</text>
</comment>
<name>E1RKQ3_METP4</name>
<evidence type="ECO:0000256" key="3">
    <source>
        <dbReference type="ARBA" id="ARBA00022448"/>
    </source>
</evidence>
<dbReference type="GO" id="GO:0033214">
    <property type="term" value="P:siderophore-iron import into cell"/>
    <property type="evidence" value="ECO:0007669"/>
    <property type="project" value="TreeGrafter"/>
</dbReference>
<keyword evidence="7 11" id="KW-0472">Membrane</keyword>
<protein>
    <recommendedName>
        <fullName evidence="10">Cobalamin import system permease protein BtuC</fullName>
    </recommendedName>
</protein>
<feature type="transmembrane region" description="Helical" evidence="11">
    <location>
        <begin position="238"/>
        <end position="264"/>
    </location>
</feature>
<dbReference type="KEGG" id="mpi:Mpet_2244"/>
<comment type="subcellular location">
    <subcellularLocation>
        <location evidence="1">Cell membrane</location>
        <topology evidence="1">Multi-pass membrane protein</topology>
    </subcellularLocation>
</comment>
<evidence type="ECO:0000256" key="5">
    <source>
        <dbReference type="ARBA" id="ARBA00022692"/>
    </source>
</evidence>
<evidence type="ECO:0000256" key="2">
    <source>
        <dbReference type="ARBA" id="ARBA00007935"/>
    </source>
</evidence>
<dbReference type="PANTHER" id="PTHR30472:SF25">
    <property type="entry name" value="ABC TRANSPORTER PERMEASE PROTEIN MJ0876-RELATED"/>
    <property type="match status" value="1"/>
</dbReference>
<organism evidence="12 13">
    <name type="scientific">Methanolacinia petrolearia (strain DSM 11571 / OCM 486 / SEBR 4847)</name>
    <name type="common">Methanoplanus petrolearius</name>
    <dbReference type="NCBI Taxonomy" id="679926"/>
    <lineage>
        <taxon>Archaea</taxon>
        <taxon>Methanobacteriati</taxon>
        <taxon>Methanobacteriota</taxon>
        <taxon>Stenosarchaea group</taxon>
        <taxon>Methanomicrobia</taxon>
        <taxon>Methanomicrobiales</taxon>
        <taxon>Methanomicrobiaceae</taxon>
        <taxon>Methanolacinia</taxon>
    </lineage>
</organism>
<dbReference type="EMBL" id="CP002117">
    <property type="protein sequence ID" value="ADN36992.1"/>
    <property type="molecule type" value="Genomic_DNA"/>
</dbReference>
<dbReference type="InterPro" id="IPR000522">
    <property type="entry name" value="ABC_transptr_permease_BtuC"/>
</dbReference>
<dbReference type="AlphaFoldDB" id="E1RKQ3"/>
<dbReference type="CDD" id="cd06550">
    <property type="entry name" value="TM_ABC_iron-siderophores_like"/>
    <property type="match status" value="1"/>
</dbReference>
<accession>E1RKQ3</accession>
<evidence type="ECO:0000256" key="9">
    <source>
        <dbReference type="ARBA" id="ARBA00064420"/>
    </source>
</evidence>
<evidence type="ECO:0000256" key="11">
    <source>
        <dbReference type="SAM" id="Phobius"/>
    </source>
</evidence>
<comment type="similarity">
    <text evidence="2">Belongs to the binding-protein-dependent transport system permease family. FecCD subfamily.</text>
</comment>
<dbReference type="Pfam" id="PF01032">
    <property type="entry name" value="FecCD"/>
    <property type="match status" value="1"/>
</dbReference>
<dbReference type="PANTHER" id="PTHR30472">
    <property type="entry name" value="FERRIC ENTEROBACTIN TRANSPORT SYSTEM PERMEASE PROTEIN"/>
    <property type="match status" value="1"/>
</dbReference>
<feature type="transmembrane region" description="Helical" evidence="11">
    <location>
        <begin position="61"/>
        <end position="78"/>
    </location>
</feature>
<evidence type="ECO:0000313" key="12">
    <source>
        <dbReference type="EMBL" id="ADN36992.1"/>
    </source>
</evidence>
<keyword evidence="13" id="KW-1185">Reference proteome</keyword>
<evidence type="ECO:0000256" key="4">
    <source>
        <dbReference type="ARBA" id="ARBA00022475"/>
    </source>
</evidence>
<evidence type="ECO:0000313" key="13">
    <source>
        <dbReference type="Proteomes" id="UP000006565"/>
    </source>
</evidence>
<feature type="transmembrane region" description="Helical" evidence="11">
    <location>
        <begin position="306"/>
        <end position="325"/>
    </location>
</feature>
<dbReference type="InterPro" id="IPR037294">
    <property type="entry name" value="ABC_BtuC-like"/>
</dbReference>
<dbReference type="GO" id="GO:0005886">
    <property type="term" value="C:plasma membrane"/>
    <property type="evidence" value="ECO:0007669"/>
    <property type="project" value="UniProtKB-SubCell"/>
</dbReference>
<dbReference type="Proteomes" id="UP000006565">
    <property type="component" value="Chromosome"/>
</dbReference>
<feature type="transmembrane region" description="Helical" evidence="11">
    <location>
        <begin position="276"/>
        <end position="294"/>
    </location>
</feature>
<gene>
    <name evidence="12" type="ordered locus">Mpet_2244</name>
</gene>
<evidence type="ECO:0000256" key="10">
    <source>
        <dbReference type="ARBA" id="ARBA00071366"/>
    </source>
</evidence>
<sequence length="332" mass="35610">MISAGLFLLTIIIMLFSVGIGESNISAETVIAILTEPLTHQTAFWSSGDATIIWEIRLPRVILGALVGLCLAISGAALQSLFRNPMADPYILGISNGAALGATIVFVYGAAWALSLYTLPLLSFVFGIITIFLVYYVGKVGNRVPVNTLLLSGIAISAFLSAINSFMMFTGGQNLQQIMFWMMGGLSGRGWNYIWIIIPFAIIGSLAMITMARSMNAIMFGEESAQYLGIDVEKMKKILLVLTAFVTSAAVAVSGVIGFVGLIVPHIVRLIVGPDHRILIPVSIFTGAIFLVIADDFARIVISPAELPLGVLTALCGAPFFLYLLRSKRGEL</sequence>
<dbReference type="FunFam" id="1.10.3470.10:FF:000001">
    <property type="entry name" value="Vitamin B12 ABC transporter permease BtuC"/>
    <property type="match status" value="1"/>
</dbReference>
<evidence type="ECO:0000256" key="6">
    <source>
        <dbReference type="ARBA" id="ARBA00022989"/>
    </source>
</evidence>
<evidence type="ECO:0000256" key="1">
    <source>
        <dbReference type="ARBA" id="ARBA00004651"/>
    </source>
</evidence>
<feature type="transmembrane region" description="Helical" evidence="11">
    <location>
        <begin position="190"/>
        <end position="209"/>
    </location>
</feature>
<dbReference type="STRING" id="679926.Mpet_2244"/>
<keyword evidence="6 11" id="KW-1133">Transmembrane helix</keyword>
<dbReference type="SUPFAM" id="SSF81345">
    <property type="entry name" value="ABC transporter involved in vitamin B12 uptake, BtuC"/>
    <property type="match status" value="1"/>
</dbReference>
<feature type="transmembrane region" description="Helical" evidence="11">
    <location>
        <begin position="117"/>
        <end position="137"/>
    </location>
</feature>
<dbReference type="HOGENOM" id="CLU_013016_0_1_2"/>